<organism evidence="1 2">
    <name type="scientific">Corchorus olitorius</name>
    <dbReference type="NCBI Taxonomy" id="93759"/>
    <lineage>
        <taxon>Eukaryota</taxon>
        <taxon>Viridiplantae</taxon>
        <taxon>Streptophyta</taxon>
        <taxon>Embryophyta</taxon>
        <taxon>Tracheophyta</taxon>
        <taxon>Spermatophyta</taxon>
        <taxon>Magnoliopsida</taxon>
        <taxon>eudicotyledons</taxon>
        <taxon>Gunneridae</taxon>
        <taxon>Pentapetalae</taxon>
        <taxon>rosids</taxon>
        <taxon>malvids</taxon>
        <taxon>Malvales</taxon>
        <taxon>Malvaceae</taxon>
        <taxon>Grewioideae</taxon>
        <taxon>Apeibeae</taxon>
        <taxon>Corchorus</taxon>
    </lineage>
</organism>
<dbReference type="Proteomes" id="UP000187203">
    <property type="component" value="Unassembled WGS sequence"/>
</dbReference>
<proteinExistence type="predicted"/>
<evidence type="ECO:0000313" key="2">
    <source>
        <dbReference type="Proteomes" id="UP000187203"/>
    </source>
</evidence>
<keyword evidence="2" id="KW-1185">Reference proteome</keyword>
<protein>
    <submittedName>
        <fullName evidence="1">Galactoside-binding soluble lectin 13</fullName>
    </submittedName>
</protein>
<sequence>MAIATYGFSRRKCKMRRRNVLATENARHNVRISFLSRKYSIPLNSSQIY</sequence>
<accession>A0A1R3GCK8</accession>
<gene>
    <name evidence="1" type="ORF">COLO4_35854</name>
</gene>
<evidence type="ECO:0000313" key="1">
    <source>
        <dbReference type="EMBL" id="OMO55838.1"/>
    </source>
</evidence>
<dbReference type="AlphaFoldDB" id="A0A1R3GCK8"/>
<reference evidence="2" key="1">
    <citation type="submission" date="2013-09" db="EMBL/GenBank/DDBJ databases">
        <title>Corchorus olitorius genome sequencing.</title>
        <authorList>
            <person name="Alam M."/>
            <person name="Haque M.S."/>
            <person name="Islam M.S."/>
            <person name="Emdad E.M."/>
            <person name="Islam M.M."/>
            <person name="Ahmed B."/>
            <person name="Halim A."/>
            <person name="Hossen Q.M.M."/>
            <person name="Hossain M.Z."/>
            <person name="Ahmed R."/>
            <person name="Khan M.M."/>
            <person name="Islam R."/>
            <person name="Rashid M.M."/>
            <person name="Khan S.A."/>
            <person name="Rahman M.S."/>
            <person name="Alam M."/>
            <person name="Yahiya A.S."/>
            <person name="Khan M.S."/>
            <person name="Azam M.S."/>
            <person name="Haque T."/>
            <person name="Lashkar M.Z.H."/>
            <person name="Akhand A.I."/>
            <person name="Morshed G."/>
            <person name="Roy S."/>
            <person name="Uddin K.S."/>
            <person name="Rabeya T."/>
            <person name="Hossain A.S."/>
            <person name="Chowdhury A."/>
            <person name="Snigdha A.R."/>
            <person name="Mortoza M.S."/>
            <person name="Matin S.A."/>
            <person name="Hoque S.M.E."/>
            <person name="Islam M.K."/>
            <person name="Roy D.K."/>
            <person name="Haider R."/>
            <person name="Moosa M.M."/>
            <person name="Elias S.M."/>
            <person name="Hasan A.M."/>
            <person name="Jahan S."/>
            <person name="Shafiuddin M."/>
            <person name="Mahmood N."/>
            <person name="Shommy N.S."/>
        </authorList>
    </citation>
    <scope>NUCLEOTIDE SEQUENCE [LARGE SCALE GENOMIC DNA]</scope>
    <source>
        <strain evidence="2">cv. O-4</strain>
    </source>
</reference>
<name>A0A1R3GCK8_9ROSI</name>
<dbReference type="EMBL" id="AWUE01022833">
    <property type="protein sequence ID" value="OMO55838.1"/>
    <property type="molecule type" value="Genomic_DNA"/>
</dbReference>
<comment type="caution">
    <text evidence="1">The sequence shown here is derived from an EMBL/GenBank/DDBJ whole genome shotgun (WGS) entry which is preliminary data.</text>
</comment>